<dbReference type="OrthoDB" id="9000293at2759"/>
<dbReference type="PANTHER" id="PTHR43918:SF5">
    <property type="entry name" value="CHOLINESTERASE"/>
    <property type="match status" value="1"/>
</dbReference>
<dbReference type="PANTHER" id="PTHR43918">
    <property type="entry name" value="ACETYLCHOLINESTERASE"/>
    <property type="match status" value="1"/>
</dbReference>
<keyword evidence="7" id="KW-1015">Disulfide bond</keyword>
<evidence type="ECO:0000256" key="7">
    <source>
        <dbReference type="ARBA" id="ARBA00023157"/>
    </source>
</evidence>
<sequence>MVVSHIAFALLLLTVQHLNLSHSQDDLTVLTDKGKVRGKRLPVPGGSVTAFLGIPYAEPPMGDHRFKRPVSRKAWTGVREAKEFPSTCYQNRDEMFPGFGGAEMWNPNTRMSEDCLYLNVWVPSPKPRAAPVMVWIYGGGFSTGTASLEVYDGRFLSHTEGVLVVSFNYRVGALGFLALPGSQEVAGNAGLFDQRMALQWVRDNVAAFGGNPRSVTLFGESAGAASVNFHILSPGSHALFTRAILQSGSLNAPWATVPPSEAWNRSLTLAWMLDCQGEGSTDLESCLRSVEPEKIVSQQNNVLEQHQMVGTAFVPTVDGDFLTDLPDVLIQSGQFKKTDLLLGVNKDEGTYFLVYGAPGFSITHDSLITRDNFLQGVGLYLPRLSDIAREAVVFQYTDWTDEFSGQKNRDALSLIVGDYYITCPLLEFVQRFVAYGNEPYLYFFDHRSSRNIWPLWMGVMHGYEIEFVFGLPLNQTLGYTAEEEAMSRKIMKHWANFARTGNPNTPGTAIWPPFTARTQEYISLNPDPMRTHRRLRAMQCKFWDSFLPKLQAMTVSIDKVELQWKTQFHRWLSYMLDWKNQFNDYSLKKNQCGML</sequence>
<accession>A0A8T2NFD3</accession>
<dbReference type="Gene3D" id="3.40.50.1820">
    <property type="entry name" value="alpha/beta hydrolase"/>
    <property type="match status" value="1"/>
</dbReference>
<keyword evidence="6 13" id="KW-0378">Hydrolase</keyword>
<feature type="active site" description="Charge relay system" evidence="12">
    <location>
        <position position="461"/>
    </location>
</feature>
<proteinExistence type="inferred from homology"/>
<feature type="domain" description="Carboxylesterase type B" evidence="14">
    <location>
        <begin position="26"/>
        <end position="543"/>
    </location>
</feature>
<feature type="chain" id="PRO_5035965721" description="Carboxylic ester hydrolase" evidence="13">
    <location>
        <begin position="24"/>
        <end position="595"/>
    </location>
</feature>
<evidence type="ECO:0000313" key="16">
    <source>
        <dbReference type="EMBL" id="KAG9338714.1"/>
    </source>
</evidence>
<dbReference type="PROSITE" id="PS00122">
    <property type="entry name" value="CARBOXYLESTERASE_B_1"/>
    <property type="match status" value="1"/>
</dbReference>
<dbReference type="GO" id="GO:0005886">
    <property type="term" value="C:plasma membrane"/>
    <property type="evidence" value="ECO:0007669"/>
    <property type="project" value="TreeGrafter"/>
</dbReference>
<evidence type="ECO:0000256" key="8">
    <source>
        <dbReference type="ARBA" id="ARBA00023180"/>
    </source>
</evidence>
<keyword evidence="17" id="KW-1185">Reference proteome</keyword>
<dbReference type="GO" id="GO:0005615">
    <property type="term" value="C:extracellular space"/>
    <property type="evidence" value="ECO:0007669"/>
    <property type="project" value="TreeGrafter"/>
</dbReference>
<dbReference type="PROSITE" id="PS00941">
    <property type="entry name" value="CARBOXYLESTERASE_B_2"/>
    <property type="match status" value="1"/>
</dbReference>
<keyword evidence="5" id="KW-0597">Phosphoprotein</keyword>
<evidence type="ECO:0000256" key="11">
    <source>
        <dbReference type="ARBA" id="ARBA00038819"/>
    </source>
</evidence>
<protein>
    <recommendedName>
        <fullName evidence="13">Carboxylic ester hydrolase</fullName>
        <ecNumber evidence="13">3.1.1.-</ecNumber>
    </recommendedName>
</protein>
<evidence type="ECO:0000313" key="17">
    <source>
        <dbReference type="Proteomes" id="UP000824540"/>
    </source>
</evidence>
<comment type="subcellular location">
    <subcellularLocation>
        <location evidence="1">Secreted</location>
    </subcellularLocation>
</comment>
<dbReference type="InterPro" id="IPR000997">
    <property type="entry name" value="Cholinesterase"/>
</dbReference>
<dbReference type="Pfam" id="PF08674">
    <property type="entry name" value="AChE_tetra"/>
    <property type="match status" value="1"/>
</dbReference>
<dbReference type="ESTHER" id="9tele-a0a8t2nfd3">
    <property type="family name" value="BCHE"/>
</dbReference>
<evidence type="ECO:0000256" key="5">
    <source>
        <dbReference type="ARBA" id="ARBA00022553"/>
    </source>
</evidence>
<dbReference type="Proteomes" id="UP000824540">
    <property type="component" value="Unassembled WGS sequence"/>
</dbReference>
<dbReference type="GO" id="GO:0003990">
    <property type="term" value="F:acetylcholinesterase activity"/>
    <property type="evidence" value="ECO:0007669"/>
    <property type="project" value="TreeGrafter"/>
</dbReference>
<dbReference type="InterPro" id="IPR019819">
    <property type="entry name" value="Carboxylesterase_B_CS"/>
</dbReference>
<dbReference type="EC" id="3.1.1.-" evidence="13"/>
<dbReference type="GO" id="GO:0019695">
    <property type="term" value="P:choline metabolic process"/>
    <property type="evidence" value="ECO:0007669"/>
    <property type="project" value="TreeGrafter"/>
</dbReference>
<evidence type="ECO:0000256" key="6">
    <source>
        <dbReference type="ARBA" id="ARBA00022801"/>
    </source>
</evidence>
<evidence type="ECO:0000256" key="1">
    <source>
        <dbReference type="ARBA" id="ARBA00004613"/>
    </source>
</evidence>
<feature type="active site" description="Charge relay system" evidence="12">
    <location>
        <position position="348"/>
    </location>
</feature>
<dbReference type="InterPro" id="IPR014788">
    <property type="entry name" value="AChE_tetra"/>
</dbReference>
<evidence type="ECO:0000256" key="13">
    <source>
        <dbReference type="RuleBase" id="RU361235"/>
    </source>
</evidence>
<evidence type="ECO:0000256" key="9">
    <source>
        <dbReference type="ARBA" id="ARBA00036543"/>
    </source>
</evidence>
<gene>
    <name evidence="16" type="ORF">JZ751_025383</name>
</gene>
<feature type="active site" description="Acyl-ester intermediate" evidence="12">
    <location>
        <position position="221"/>
    </location>
</feature>
<dbReference type="AlphaFoldDB" id="A0A8T2NFD3"/>
<dbReference type="InterPro" id="IPR019826">
    <property type="entry name" value="Carboxylesterase_B_AS"/>
</dbReference>
<keyword evidence="3" id="KW-0719">Serine esterase</keyword>
<reference evidence="16" key="1">
    <citation type="thesis" date="2021" institute="BYU ScholarsArchive" country="Provo, UT, USA">
        <title>Applications of and Algorithms for Genome Assembly and Genomic Analyses with an Emphasis on Marine Teleosts.</title>
        <authorList>
            <person name="Pickett B.D."/>
        </authorList>
    </citation>
    <scope>NUCLEOTIDE SEQUENCE</scope>
    <source>
        <strain evidence="16">HI-2016</strain>
    </source>
</reference>
<evidence type="ECO:0000259" key="15">
    <source>
        <dbReference type="Pfam" id="PF08674"/>
    </source>
</evidence>
<dbReference type="InterPro" id="IPR050654">
    <property type="entry name" value="AChE-related_enzymes"/>
</dbReference>
<dbReference type="GO" id="GO:0006581">
    <property type="term" value="P:acetylcholine catabolic process"/>
    <property type="evidence" value="ECO:0007669"/>
    <property type="project" value="TreeGrafter"/>
</dbReference>
<feature type="domain" description="Acetylcholinesterase tetramerisation" evidence="15">
    <location>
        <begin position="558"/>
        <end position="592"/>
    </location>
</feature>
<evidence type="ECO:0000256" key="2">
    <source>
        <dbReference type="ARBA" id="ARBA00005964"/>
    </source>
</evidence>
<feature type="signal peptide" evidence="13">
    <location>
        <begin position="1"/>
        <end position="23"/>
    </location>
</feature>
<comment type="function">
    <text evidence="10">Esterase with broad substrate specificity. Contributes to the inactivation of the neurotransmitter acetylcholine. Can degrade neurotoxic organophosphate esters.</text>
</comment>
<dbReference type="CDD" id="cd00312">
    <property type="entry name" value="Esterase_lipase"/>
    <property type="match status" value="1"/>
</dbReference>
<evidence type="ECO:0000256" key="12">
    <source>
        <dbReference type="PIRSR" id="PIRSR600997-1"/>
    </source>
</evidence>
<comment type="similarity">
    <text evidence="2 13">Belongs to the type-B carboxylesterase/lipase family.</text>
</comment>
<evidence type="ECO:0000256" key="4">
    <source>
        <dbReference type="ARBA" id="ARBA00022525"/>
    </source>
</evidence>
<dbReference type="InterPro" id="IPR029058">
    <property type="entry name" value="AB_hydrolase_fold"/>
</dbReference>
<organism evidence="16 17">
    <name type="scientific">Albula glossodonta</name>
    <name type="common">roundjaw bonefish</name>
    <dbReference type="NCBI Taxonomy" id="121402"/>
    <lineage>
        <taxon>Eukaryota</taxon>
        <taxon>Metazoa</taxon>
        <taxon>Chordata</taxon>
        <taxon>Craniata</taxon>
        <taxon>Vertebrata</taxon>
        <taxon>Euteleostomi</taxon>
        <taxon>Actinopterygii</taxon>
        <taxon>Neopterygii</taxon>
        <taxon>Teleostei</taxon>
        <taxon>Albuliformes</taxon>
        <taxon>Albulidae</taxon>
        <taxon>Albula</taxon>
    </lineage>
</organism>
<dbReference type="InterPro" id="IPR002018">
    <property type="entry name" value="CarbesteraseB"/>
</dbReference>
<comment type="subunit">
    <text evidence="11">Homotetramer; disulfide-linked. Dimer of dimers.</text>
</comment>
<name>A0A8T2NFD3_9TELE</name>
<keyword evidence="4" id="KW-0964">Secreted</keyword>
<dbReference type="Pfam" id="PF00135">
    <property type="entry name" value="COesterase"/>
    <property type="match status" value="1"/>
</dbReference>
<keyword evidence="8" id="KW-0325">Glycoprotein</keyword>
<dbReference type="PRINTS" id="PR00878">
    <property type="entry name" value="CHOLNESTRASE"/>
</dbReference>
<evidence type="ECO:0000256" key="3">
    <source>
        <dbReference type="ARBA" id="ARBA00022487"/>
    </source>
</evidence>
<keyword evidence="13" id="KW-0732">Signal</keyword>
<evidence type="ECO:0000256" key="10">
    <source>
        <dbReference type="ARBA" id="ARBA00037444"/>
    </source>
</evidence>
<evidence type="ECO:0000259" key="14">
    <source>
        <dbReference type="Pfam" id="PF00135"/>
    </source>
</evidence>
<dbReference type="SUPFAM" id="SSF53474">
    <property type="entry name" value="alpha/beta-Hydrolases"/>
    <property type="match status" value="1"/>
</dbReference>
<comment type="caution">
    <text evidence="16">The sequence shown here is derived from an EMBL/GenBank/DDBJ whole genome shotgun (WGS) entry which is preliminary data.</text>
</comment>
<comment type="catalytic activity">
    <reaction evidence="9">
        <text>an acylcholine + H2O = a carboxylate + choline + H(+)</text>
        <dbReference type="Rhea" id="RHEA:21964"/>
        <dbReference type="ChEBI" id="CHEBI:15354"/>
        <dbReference type="ChEBI" id="CHEBI:15377"/>
        <dbReference type="ChEBI" id="CHEBI:15378"/>
        <dbReference type="ChEBI" id="CHEBI:29067"/>
        <dbReference type="ChEBI" id="CHEBI:35287"/>
        <dbReference type="EC" id="3.1.1.8"/>
    </reaction>
</comment>
<dbReference type="FunFam" id="3.40.50.1820:FF:000029">
    <property type="entry name" value="Acetylcholinesterase"/>
    <property type="match status" value="1"/>
</dbReference>
<dbReference type="EMBL" id="JAFBMS010000062">
    <property type="protein sequence ID" value="KAG9338714.1"/>
    <property type="molecule type" value="Genomic_DNA"/>
</dbReference>